<dbReference type="EMBL" id="KZ361727">
    <property type="protein sequence ID" value="PIO58274.1"/>
    <property type="molecule type" value="Genomic_DNA"/>
</dbReference>
<dbReference type="GO" id="GO:0020037">
    <property type="term" value="F:heme binding"/>
    <property type="evidence" value="ECO:0007669"/>
    <property type="project" value="InterPro"/>
</dbReference>
<evidence type="ECO:0000256" key="6">
    <source>
        <dbReference type="ARBA" id="ARBA00023004"/>
    </source>
</evidence>
<dbReference type="PANTHER" id="PTHR11465">
    <property type="entry name" value="CATALASE"/>
    <property type="match status" value="1"/>
</dbReference>
<dbReference type="SUPFAM" id="SSF56634">
    <property type="entry name" value="Heme-dependent catalase-like"/>
    <property type="match status" value="1"/>
</dbReference>
<name>A0A2G9TJW7_TELCI</name>
<dbReference type="GO" id="GO:0042542">
    <property type="term" value="P:response to hydrogen peroxide"/>
    <property type="evidence" value="ECO:0007669"/>
    <property type="project" value="TreeGrafter"/>
</dbReference>
<dbReference type="PANTHER" id="PTHR11465:SF9">
    <property type="entry name" value="CATALASE"/>
    <property type="match status" value="1"/>
</dbReference>
<dbReference type="Gene3D" id="2.40.180.10">
    <property type="entry name" value="Catalase core domain"/>
    <property type="match status" value="1"/>
</dbReference>
<dbReference type="GO" id="GO:0005739">
    <property type="term" value="C:mitochondrion"/>
    <property type="evidence" value="ECO:0007669"/>
    <property type="project" value="TreeGrafter"/>
</dbReference>
<keyword evidence="3" id="KW-0349">Heme</keyword>
<evidence type="ECO:0000256" key="2">
    <source>
        <dbReference type="ARBA" id="ARBA00022559"/>
    </source>
</evidence>
<comment type="similarity">
    <text evidence="1">Belongs to the catalase family.</text>
</comment>
<protein>
    <recommendedName>
        <fullName evidence="8">Catalase core domain-containing protein</fullName>
    </recommendedName>
</protein>
<dbReference type="AlphaFoldDB" id="A0A2G9TJW7"/>
<sequence>MISYSAENFRDSGEATQSTSTMPKSADPSDMQLENFKKGQPKPKVLTTSNGAPIANKTNVLTAGPRGPMLMQDVVYMDEMAHFDRERIPERVVHAKGG</sequence>
<keyword evidence="6" id="KW-0408">Iron</keyword>
<keyword evidence="10" id="KW-1185">Reference proteome</keyword>
<accession>A0A2G9TJW7</accession>
<dbReference type="GO" id="GO:0005777">
    <property type="term" value="C:peroxisome"/>
    <property type="evidence" value="ECO:0007669"/>
    <property type="project" value="TreeGrafter"/>
</dbReference>
<feature type="domain" description="Catalase core" evidence="8">
    <location>
        <begin position="47"/>
        <end position="97"/>
    </location>
</feature>
<gene>
    <name evidence="9" type="ORF">TELCIR_20294</name>
</gene>
<evidence type="ECO:0000256" key="1">
    <source>
        <dbReference type="ARBA" id="ARBA00005329"/>
    </source>
</evidence>
<evidence type="ECO:0000256" key="7">
    <source>
        <dbReference type="SAM" id="MobiDB-lite"/>
    </source>
</evidence>
<evidence type="ECO:0000256" key="4">
    <source>
        <dbReference type="ARBA" id="ARBA00022723"/>
    </source>
</evidence>
<dbReference type="InterPro" id="IPR011614">
    <property type="entry name" value="Catalase_core"/>
</dbReference>
<proteinExistence type="inferred from homology"/>
<evidence type="ECO:0000256" key="5">
    <source>
        <dbReference type="ARBA" id="ARBA00023002"/>
    </source>
</evidence>
<dbReference type="InterPro" id="IPR018028">
    <property type="entry name" value="Catalase"/>
</dbReference>
<keyword evidence="4" id="KW-0479">Metal-binding</keyword>
<dbReference type="PROSITE" id="PS51402">
    <property type="entry name" value="CATALASE_3"/>
    <property type="match status" value="1"/>
</dbReference>
<evidence type="ECO:0000313" key="9">
    <source>
        <dbReference type="EMBL" id="PIO58274.1"/>
    </source>
</evidence>
<keyword evidence="5" id="KW-0560">Oxidoreductase</keyword>
<dbReference type="Proteomes" id="UP000230423">
    <property type="component" value="Unassembled WGS sequence"/>
</dbReference>
<organism evidence="9 10">
    <name type="scientific">Teladorsagia circumcincta</name>
    <name type="common">Brown stomach worm</name>
    <name type="synonym">Ostertagia circumcincta</name>
    <dbReference type="NCBI Taxonomy" id="45464"/>
    <lineage>
        <taxon>Eukaryota</taxon>
        <taxon>Metazoa</taxon>
        <taxon>Ecdysozoa</taxon>
        <taxon>Nematoda</taxon>
        <taxon>Chromadorea</taxon>
        <taxon>Rhabditida</taxon>
        <taxon>Rhabditina</taxon>
        <taxon>Rhabditomorpha</taxon>
        <taxon>Strongyloidea</taxon>
        <taxon>Trichostrongylidae</taxon>
        <taxon>Teladorsagia</taxon>
    </lineage>
</organism>
<dbReference type="OrthoDB" id="6880011at2759"/>
<evidence type="ECO:0000259" key="8">
    <source>
        <dbReference type="Pfam" id="PF00199"/>
    </source>
</evidence>
<dbReference type="GO" id="GO:0046872">
    <property type="term" value="F:metal ion binding"/>
    <property type="evidence" value="ECO:0007669"/>
    <property type="project" value="UniProtKB-KW"/>
</dbReference>
<dbReference type="GO" id="GO:0042744">
    <property type="term" value="P:hydrogen peroxide catabolic process"/>
    <property type="evidence" value="ECO:0007669"/>
    <property type="project" value="TreeGrafter"/>
</dbReference>
<feature type="compositionally biased region" description="Polar residues" evidence="7">
    <location>
        <begin position="14"/>
        <end position="23"/>
    </location>
</feature>
<evidence type="ECO:0000313" key="10">
    <source>
        <dbReference type="Proteomes" id="UP000230423"/>
    </source>
</evidence>
<feature type="region of interest" description="Disordered" evidence="7">
    <location>
        <begin position="1"/>
        <end position="52"/>
    </location>
</feature>
<keyword evidence="2" id="KW-0575">Peroxidase</keyword>
<dbReference type="Pfam" id="PF00199">
    <property type="entry name" value="Catalase"/>
    <property type="match status" value="1"/>
</dbReference>
<feature type="non-terminal residue" evidence="9">
    <location>
        <position position="98"/>
    </location>
</feature>
<dbReference type="InterPro" id="IPR020835">
    <property type="entry name" value="Catalase_sf"/>
</dbReference>
<evidence type="ECO:0000256" key="3">
    <source>
        <dbReference type="ARBA" id="ARBA00022617"/>
    </source>
</evidence>
<dbReference type="GO" id="GO:0004096">
    <property type="term" value="F:catalase activity"/>
    <property type="evidence" value="ECO:0007669"/>
    <property type="project" value="InterPro"/>
</dbReference>
<reference evidence="9 10" key="1">
    <citation type="submission" date="2015-09" db="EMBL/GenBank/DDBJ databases">
        <title>Draft genome of the parasitic nematode Teladorsagia circumcincta isolate WARC Sus (inbred).</title>
        <authorList>
            <person name="Mitreva M."/>
        </authorList>
    </citation>
    <scope>NUCLEOTIDE SEQUENCE [LARGE SCALE GENOMIC DNA]</scope>
    <source>
        <strain evidence="9 10">S</strain>
    </source>
</reference>